<evidence type="ECO:0000256" key="3">
    <source>
        <dbReference type="ARBA" id="ARBA00023125"/>
    </source>
</evidence>
<keyword evidence="3" id="KW-0238">DNA-binding</keyword>
<dbReference type="Pfam" id="PF04542">
    <property type="entry name" value="Sigma70_r2"/>
    <property type="match status" value="1"/>
</dbReference>
<gene>
    <name evidence="8" type="primary">fliA_1</name>
    <name evidence="8" type="ORF">Q31a_18610</name>
</gene>
<evidence type="ECO:0000313" key="9">
    <source>
        <dbReference type="Proteomes" id="UP000318017"/>
    </source>
</evidence>
<keyword evidence="4" id="KW-0804">Transcription</keyword>
<feature type="region of interest" description="Disordered" evidence="5">
    <location>
        <begin position="146"/>
        <end position="172"/>
    </location>
</feature>
<dbReference type="Gene3D" id="1.20.140.160">
    <property type="match status" value="1"/>
</dbReference>
<dbReference type="EMBL" id="CP036298">
    <property type="protein sequence ID" value="QDV23559.1"/>
    <property type="molecule type" value="Genomic_DNA"/>
</dbReference>
<dbReference type="InterPro" id="IPR013325">
    <property type="entry name" value="RNA_pol_sigma_r2"/>
</dbReference>
<feature type="domain" description="RNA polymerase sigma-70 region 4" evidence="7">
    <location>
        <begin position="181"/>
        <end position="222"/>
    </location>
</feature>
<dbReference type="Pfam" id="PF04545">
    <property type="entry name" value="Sigma70_r4"/>
    <property type="match status" value="1"/>
</dbReference>
<dbReference type="GO" id="GO:0016987">
    <property type="term" value="F:sigma factor activity"/>
    <property type="evidence" value="ECO:0007669"/>
    <property type="project" value="UniProtKB-KW"/>
</dbReference>
<dbReference type="PANTHER" id="PTHR30385">
    <property type="entry name" value="SIGMA FACTOR F FLAGELLAR"/>
    <property type="match status" value="1"/>
</dbReference>
<dbReference type="PANTHER" id="PTHR30385:SF7">
    <property type="entry name" value="RNA POLYMERASE SIGMA FACTOR FLIA"/>
    <property type="match status" value="1"/>
</dbReference>
<dbReference type="GO" id="GO:0006352">
    <property type="term" value="P:DNA-templated transcription initiation"/>
    <property type="evidence" value="ECO:0007669"/>
    <property type="project" value="InterPro"/>
</dbReference>
<feature type="domain" description="RNA polymerase sigma-70 region 2" evidence="6">
    <location>
        <begin position="29"/>
        <end position="100"/>
    </location>
</feature>
<protein>
    <submittedName>
        <fullName evidence="8">RNA polymerase sigma factor FliA</fullName>
    </submittedName>
</protein>
<sequence>MDLWQRYAVARRGRSPKKLRESLELRNQLVERYQHLAEAAARRAARRIPFGVEYEELLSHAYLGLIDAVTRFDPDRGIGPNTYMPTRIHFSITDSLRKLDTVSRTVRAKLKKRRALSEQLGHEPTDDEVQEHLGFVIPAVQIKSLEAESDSSSKGRGRGDTLRDHVADRHTPQQVSDCSELLRGLDKRERLVVMLYFMHGYRMKEVAETIGLSESRVSQMMTALRPRLKENAARAA</sequence>
<evidence type="ECO:0000256" key="5">
    <source>
        <dbReference type="SAM" id="MobiDB-lite"/>
    </source>
</evidence>
<dbReference type="AlphaFoldDB" id="A0A518G4U3"/>
<dbReference type="NCBIfam" id="TIGR02937">
    <property type="entry name" value="sigma70-ECF"/>
    <property type="match status" value="1"/>
</dbReference>
<dbReference type="Proteomes" id="UP000318017">
    <property type="component" value="Chromosome"/>
</dbReference>
<evidence type="ECO:0000313" key="8">
    <source>
        <dbReference type="EMBL" id="QDV23559.1"/>
    </source>
</evidence>
<dbReference type="GO" id="GO:0003677">
    <property type="term" value="F:DNA binding"/>
    <property type="evidence" value="ECO:0007669"/>
    <property type="project" value="UniProtKB-KW"/>
</dbReference>
<evidence type="ECO:0000256" key="2">
    <source>
        <dbReference type="ARBA" id="ARBA00023082"/>
    </source>
</evidence>
<reference evidence="8 9" key="1">
    <citation type="submission" date="2019-02" db="EMBL/GenBank/DDBJ databases">
        <title>Deep-cultivation of Planctomycetes and their phenomic and genomic characterization uncovers novel biology.</title>
        <authorList>
            <person name="Wiegand S."/>
            <person name="Jogler M."/>
            <person name="Boedeker C."/>
            <person name="Pinto D."/>
            <person name="Vollmers J."/>
            <person name="Rivas-Marin E."/>
            <person name="Kohn T."/>
            <person name="Peeters S.H."/>
            <person name="Heuer A."/>
            <person name="Rast P."/>
            <person name="Oberbeckmann S."/>
            <person name="Bunk B."/>
            <person name="Jeske O."/>
            <person name="Meyerdierks A."/>
            <person name="Storesund J.E."/>
            <person name="Kallscheuer N."/>
            <person name="Luecker S."/>
            <person name="Lage O.M."/>
            <person name="Pohl T."/>
            <person name="Merkel B.J."/>
            <person name="Hornburger P."/>
            <person name="Mueller R.-W."/>
            <person name="Bruemmer F."/>
            <person name="Labrenz M."/>
            <person name="Spormann A.M."/>
            <person name="Op den Camp H."/>
            <person name="Overmann J."/>
            <person name="Amann R."/>
            <person name="Jetten M.S.M."/>
            <person name="Mascher T."/>
            <person name="Medema M.H."/>
            <person name="Devos D.P."/>
            <person name="Kaster A.-K."/>
            <person name="Ovreas L."/>
            <person name="Rohde M."/>
            <person name="Galperin M.Y."/>
            <person name="Jogler C."/>
        </authorList>
    </citation>
    <scope>NUCLEOTIDE SEQUENCE [LARGE SCALE GENOMIC DNA]</scope>
    <source>
        <strain evidence="8 9">Q31a</strain>
    </source>
</reference>
<dbReference type="Gene3D" id="1.10.1740.10">
    <property type="match status" value="1"/>
</dbReference>
<dbReference type="InterPro" id="IPR014284">
    <property type="entry name" value="RNA_pol_sigma-70_dom"/>
</dbReference>
<proteinExistence type="predicted"/>
<dbReference type="InterPro" id="IPR007627">
    <property type="entry name" value="RNA_pol_sigma70_r2"/>
</dbReference>
<name>A0A518G4U3_9BACT</name>
<organism evidence="8 9">
    <name type="scientific">Aureliella helgolandensis</name>
    <dbReference type="NCBI Taxonomy" id="2527968"/>
    <lineage>
        <taxon>Bacteria</taxon>
        <taxon>Pseudomonadati</taxon>
        <taxon>Planctomycetota</taxon>
        <taxon>Planctomycetia</taxon>
        <taxon>Pirellulales</taxon>
        <taxon>Pirellulaceae</taxon>
        <taxon>Aureliella</taxon>
    </lineage>
</organism>
<dbReference type="SUPFAM" id="SSF88659">
    <property type="entry name" value="Sigma3 and sigma4 domains of RNA polymerase sigma factors"/>
    <property type="match status" value="1"/>
</dbReference>
<feature type="compositionally biased region" description="Basic and acidic residues" evidence="5">
    <location>
        <begin position="151"/>
        <end position="171"/>
    </location>
</feature>
<dbReference type="InterPro" id="IPR013324">
    <property type="entry name" value="RNA_pol_sigma_r3/r4-like"/>
</dbReference>
<evidence type="ECO:0000259" key="7">
    <source>
        <dbReference type="Pfam" id="PF04545"/>
    </source>
</evidence>
<keyword evidence="2" id="KW-0731">Sigma factor</keyword>
<dbReference type="SUPFAM" id="SSF88946">
    <property type="entry name" value="Sigma2 domain of RNA polymerase sigma factors"/>
    <property type="match status" value="1"/>
</dbReference>
<dbReference type="KEGG" id="ahel:Q31a_18610"/>
<evidence type="ECO:0000259" key="6">
    <source>
        <dbReference type="Pfam" id="PF04542"/>
    </source>
</evidence>
<dbReference type="InterPro" id="IPR000943">
    <property type="entry name" value="RNA_pol_sigma70"/>
</dbReference>
<evidence type="ECO:0000256" key="4">
    <source>
        <dbReference type="ARBA" id="ARBA00023163"/>
    </source>
</evidence>
<keyword evidence="1" id="KW-0805">Transcription regulation</keyword>
<dbReference type="InterPro" id="IPR007630">
    <property type="entry name" value="RNA_pol_sigma70_r4"/>
</dbReference>
<dbReference type="PRINTS" id="PR00046">
    <property type="entry name" value="SIGMA70FCT"/>
</dbReference>
<accession>A0A518G4U3</accession>
<keyword evidence="9" id="KW-1185">Reference proteome</keyword>
<evidence type="ECO:0000256" key="1">
    <source>
        <dbReference type="ARBA" id="ARBA00023015"/>
    </source>
</evidence>